<keyword evidence="3" id="KW-1185">Reference proteome</keyword>
<evidence type="ECO:0000256" key="1">
    <source>
        <dbReference type="SAM" id="MobiDB-lite"/>
    </source>
</evidence>
<organism evidence="2 3">
    <name type="scientific">Kipferlia bialata</name>
    <dbReference type="NCBI Taxonomy" id="797122"/>
    <lineage>
        <taxon>Eukaryota</taxon>
        <taxon>Metamonada</taxon>
        <taxon>Carpediemonas-like organisms</taxon>
        <taxon>Kipferlia</taxon>
    </lineage>
</organism>
<comment type="caution">
    <text evidence="2">The sequence shown here is derived from an EMBL/GenBank/DDBJ whole genome shotgun (WGS) entry which is preliminary data.</text>
</comment>
<feature type="compositionally biased region" description="Basic and acidic residues" evidence="1">
    <location>
        <begin position="34"/>
        <end position="57"/>
    </location>
</feature>
<proteinExistence type="predicted"/>
<sequence>MSSEESSDSSDGDLYANVDLGVLKPINLKGAGGAKREEEREREAKEKARAQATDRDFMVPARRKTPADLAAEREEEEMERERAKEQPLEVVRKAKPAMIETEMERITREMKEKQLAER</sequence>
<feature type="region of interest" description="Disordered" evidence="1">
    <location>
        <begin position="27"/>
        <end position="96"/>
    </location>
</feature>
<dbReference type="EMBL" id="BDIP01006523">
    <property type="protein sequence ID" value="GIQ90687.1"/>
    <property type="molecule type" value="Genomic_DNA"/>
</dbReference>
<evidence type="ECO:0000313" key="2">
    <source>
        <dbReference type="EMBL" id="GIQ90687.1"/>
    </source>
</evidence>
<accession>A0A9K3GPM7</accession>
<dbReference type="AlphaFoldDB" id="A0A9K3GPM7"/>
<evidence type="ECO:0000313" key="3">
    <source>
        <dbReference type="Proteomes" id="UP000265618"/>
    </source>
</evidence>
<protein>
    <submittedName>
        <fullName evidence="2">Uncharacterized protein</fullName>
    </submittedName>
</protein>
<name>A0A9K3GPM7_9EUKA</name>
<feature type="compositionally biased region" description="Basic and acidic residues" evidence="1">
    <location>
        <begin position="79"/>
        <end position="92"/>
    </location>
</feature>
<reference evidence="2 3" key="1">
    <citation type="journal article" date="2018" name="PLoS ONE">
        <title>The draft genome of Kipferlia bialata reveals reductive genome evolution in fornicate parasites.</title>
        <authorList>
            <person name="Tanifuji G."/>
            <person name="Takabayashi S."/>
            <person name="Kume K."/>
            <person name="Takagi M."/>
            <person name="Nakayama T."/>
            <person name="Kamikawa R."/>
            <person name="Inagaki Y."/>
            <person name="Hashimoto T."/>
        </authorList>
    </citation>
    <scope>NUCLEOTIDE SEQUENCE [LARGE SCALE GENOMIC DNA]</scope>
    <source>
        <strain evidence="2">NY0173</strain>
    </source>
</reference>
<gene>
    <name evidence="2" type="ORF">KIPB_013572</name>
</gene>
<feature type="non-terminal residue" evidence="2">
    <location>
        <position position="118"/>
    </location>
</feature>
<dbReference type="Proteomes" id="UP000265618">
    <property type="component" value="Unassembled WGS sequence"/>
</dbReference>